<accession>A0ABS7RDY9</accession>
<gene>
    <name evidence="11" type="ORF">K1X13_00280</name>
</gene>
<dbReference type="EC" id="4.1.2.50" evidence="4"/>
<keyword evidence="8" id="KW-0456">Lyase</keyword>
<keyword evidence="12" id="KW-1185">Reference proteome</keyword>
<sequence length="132" mass="14044">MFSVTVRDHMMIAHSLRGEVFGPAQRLHGATYVVDATFRRAVLDADNIVVDIGRSAGALHDIVGELGYRNLDDEPAFAGMNTSTEALAQVIADRLAERARAGALGEGARGLAGIAVTLRESHVASASYERPL</sequence>
<evidence type="ECO:0000256" key="9">
    <source>
        <dbReference type="ARBA" id="ARBA00031449"/>
    </source>
</evidence>
<comment type="catalytic activity">
    <reaction evidence="10">
        <text>7,8-dihydroneopterin 3'-triphosphate + H2O = 6-carboxy-5,6,7,8-tetrahydropterin + triphosphate + acetaldehyde + 2 H(+)</text>
        <dbReference type="Rhea" id="RHEA:27966"/>
        <dbReference type="ChEBI" id="CHEBI:15343"/>
        <dbReference type="ChEBI" id="CHEBI:15377"/>
        <dbReference type="ChEBI" id="CHEBI:15378"/>
        <dbReference type="ChEBI" id="CHEBI:18036"/>
        <dbReference type="ChEBI" id="CHEBI:58462"/>
        <dbReference type="ChEBI" id="CHEBI:61032"/>
        <dbReference type="EC" id="4.1.2.50"/>
    </reaction>
</comment>
<protein>
    <recommendedName>
        <fullName evidence="5">6-carboxy-5,6,7,8-tetrahydropterin synthase</fullName>
        <ecNumber evidence="4">4.1.2.50</ecNumber>
    </recommendedName>
    <alternativeName>
        <fullName evidence="9">Queuosine biosynthesis protein QueD</fullName>
    </alternativeName>
</protein>
<comment type="cofactor">
    <cofactor evidence="1">
        <name>Zn(2+)</name>
        <dbReference type="ChEBI" id="CHEBI:29105"/>
    </cofactor>
</comment>
<name>A0ABS7RDY9_9ACTN</name>
<dbReference type="PANTHER" id="PTHR12589">
    <property type="entry name" value="PYRUVOYL TETRAHYDROBIOPTERIN SYNTHASE"/>
    <property type="match status" value="1"/>
</dbReference>
<evidence type="ECO:0000256" key="5">
    <source>
        <dbReference type="ARBA" id="ARBA00018141"/>
    </source>
</evidence>
<dbReference type="SUPFAM" id="SSF55620">
    <property type="entry name" value="Tetrahydrobiopterin biosynthesis enzymes-like"/>
    <property type="match status" value="1"/>
</dbReference>
<organism evidence="11 12">
    <name type="scientific">Nocardioides jiangsuensis</name>
    <dbReference type="NCBI Taxonomy" id="2866161"/>
    <lineage>
        <taxon>Bacteria</taxon>
        <taxon>Bacillati</taxon>
        <taxon>Actinomycetota</taxon>
        <taxon>Actinomycetes</taxon>
        <taxon>Propionibacteriales</taxon>
        <taxon>Nocardioidaceae</taxon>
        <taxon>Nocardioides</taxon>
    </lineage>
</organism>
<evidence type="ECO:0000256" key="4">
    <source>
        <dbReference type="ARBA" id="ARBA00012982"/>
    </source>
</evidence>
<dbReference type="Gene3D" id="3.30.479.10">
    <property type="entry name" value="6-pyruvoyl tetrahydropterin synthase/QueD"/>
    <property type="match status" value="1"/>
</dbReference>
<keyword evidence="7" id="KW-0862">Zinc</keyword>
<keyword evidence="6" id="KW-0479">Metal-binding</keyword>
<dbReference type="Pfam" id="PF01242">
    <property type="entry name" value="PTPS"/>
    <property type="match status" value="1"/>
</dbReference>
<evidence type="ECO:0000256" key="8">
    <source>
        <dbReference type="ARBA" id="ARBA00023239"/>
    </source>
</evidence>
<evidence type="ECO:0000256" key="2">
    <source>
        <dbReference type="ARBA" id="ARBA00005061"/>
    </source>
</evidence>
<evidence type="ECO:0000256" key="6">
    <source>
        <dbReference type="ARBA" id="ARBA00022723"/>
    </source>
</evidence>
<evidence type="ECO:0000256" key="1">
    <source>
        <dbReference type="ARBA" id="ARBA00001947"/>
    </source>
</evidence>
<dbReference type="InterPro" id="IPR038418">
    <property type="entry name" value="6-PTP_synth/QueD_sf"/>
</dbReference>
<comment type="caution">
    <text evidence="11">The sequence shown here is derived from an EMBL/GenBank/DDBJ whole genome shotgun (WGS) entry which is preliminary data.</text>
</comment>
<dbReference type="EMBL" id="JAIEZQ010000001">
    <property type="protein sequence ID" value="MBY9073244.1"/>
    <property type="molecule type" value="Genomic_DNA"/>
</dbReference>
<dbReference type="Proteomes" id="UP000754710">
    <property type="component" value="Unassembled WGS sequence"/>
</dbReference>
<evidence type="ECO:0000256" key="10">
    <source>
        <dbReference type="ARBA" id="ARBA00048807"/>
    </source>
</evidence>
<dbReference type="InterPro" id="IPR007115">
    <property type="entry name" value="6-PTP_synth/QueD"/>
</dbReference>
<reference evidence="11 12" key="1">
    <citation type="submission" date="2021-08" db="EMBL/GenBank/DDBJ databases">
        <title>Nocardioides bacterium WL0053 sp. nov., isolated from the sediment.</title>
        <authorList>
            <person name="Wang L."/>
            <person name="Zhang D."/>
            <person name="Zhang A."/>
        </authorList>
    </citation>
    <scope>NUCLEOTIDE SEQUENCE [LARGE SCALE GENOMIC DNA]</scope>
    <source>
        <strain evidence="11 12">WL0053</strain>
    </source>
</reference>
<dbReference type="PANTHER" id="PTHR12589:SF7">
    <property type="entry name" value="6-PYRUVOYL TETRAHYDROBIOPTERIN SYNTHASE"/>
    <property type="match status" value="1"/>
</dbReference>
<evidence type="ECO:0000313" key="12">
    <source>
        <dbReference type="Proteomes" id="UP000754710"/>
    </source>
</evidence>
<evidence type="ECO:0000256" key="7">
    <source>
        <dbReference type="ARBA" id="ARBA00022833"/>
    </source>
</evidence>
<evidence type="ECO:0000313" key="11">
    <source>
        <dbReference type="EMBL" id="MBY9073244.1"/>
    </source>
</evidence>
<evidence type="ECO:0000256" key="3">
    <source>
        <dbReference type="ARBA" id="ARBA00008900"/>
    </source>
</evidence>
<dbReference type="RefSeq" id="WP_221023062.1">
    <property type="nucleotide sequence ID" value="NZ_JAIEZQ010000001.1"/>
</dbReference>
<comment type="similarity">
    <text evidence="3">Belongs to the PTPS family. QueD subfamily.</text>
</comment>
<comment type="pathway">
    <text evidence="2">Purine metabolism; 7-cyano-7-deazaguanine biosynthesis.</text>
</comment>
<proteinExistence type="inferred from homology"/>